<accession>A0A840I3I5</accession>
<protein>
    <submittedName>
        <fullName evidence="3">UDP-glucuronate 4-epimerase</fullName>
        <ecNumber evidence="3">5.1.3.6</ecNumber>
    </submittedName>
</protein>
<evidence type="ECO:0000256" key="1">
    <source>
        <dbReference type="ARBA" id="ARBA00023027"/>
    </source>
</evidence>
<dbReference type="Pfam" id="PF01370">
    <property type="entry name" value="Epimerase"/>
    <property type="match status" value="1"/>
</dbReference>
<dbReference type="PRINTS" id="PR01713">
    <property type="entry name" value="NUCEPIMERASE"/>
</dbReference>
<dbReference type="EC" id="5.1.3.6" evidence="3"/>
<sequence length="321" mass="35319">MSILVTGAAGFIGAAVCRALLDRGDEVIGLDSLNAYYDPAVKRARLATFEDRAGFRFVKADLAEPGVLAGLPDGIDRVVHLAAQAGVRYSLEDPLAYVRANLTGHAQVLEFARHRQVRHTVYASSSSVYGANEKVPFAEDDRTDDQVSFYGATKKSDELLSQSYARLYRLPLTGLRFFTVYGPEGRPDMAAWIFAEAILKGAPIRLFNEGRMARDFTYIDDVVTGILAALGRETGAHGPVPHRVYNIGNDRPQDLGEMVRLLEQALGRKAQIELAPMQPGDVERTWADITRARTELGYDPVTPLDEGLARFADWFAARTQS</sequence>
<dbReference type="InterPro" id="IPR036291">
    <property type="entry name" value="NAD(P)-bd_dom_sf"/>
</dbReference>
<evidence type="ECO:0000313" key="3">
    <source>
        <dbReference type="EMBL" id="MBB4658862.1"/>
    </source>
</evidence>
<evidence type="ECO:0000313" key="4">
    <source>
        <dbReference type="Proteomes" id="UP000563524"/>
    </source>
</evidence>
<feature type="domain" description="NAD-dependent epimerase/dehydratase" evidence="2">
    <location>
        <begin position="3"/>
        <end position="248"/>
    </location>
</feature>
<dbReference type="AlphaFoldDB" id="A0A840I3I5"/>
<name>A0A840I3I5_9PROT</name>
<dbReference type="Gene3D" id="3.40.50.720">
    <property type="entry name" value="NAD(P)-binding Rossmann-like Domain"/>
    <property type="match status" value="1"/>
</dbReference>
<comment type="caution">
    <text evidence="3">The sequence shown here is derived from an EMBL/GenBank/DDBJ whole genome shotgun (WGS) entry which is preliminary data.</text>
</comment>
<evidence type="ECO:0000259" key="2">
    <source>
        <dbReference type="Pfam" id="PF01370"/>
    </source>
</evidence>
<dbReference type="EMBL" id="JACHOB010000002">
    <property type="protein sequence ID" value="MBB4658862.1"/>
    <property type="molecule type" value="Genomic_DNA"/>
</dbReference>
<keyword evidence="1" id="KW-0520">NAD</keyword>
<dbReference type="GO" id="GO:0050378">
    <property type="term" value="F:UDP-glucuronate 4-epimerase activity"/>
    <property type="evidence" value="ECO:0007669"/>
    <property type="project" value="UniProtKB-EC"/>
</dbReference>
<reference evidence="3 4" key="1">
    <citation type="submission" date="2020-08" db="EMBL/GenBank/DDBJ databases">
        <title>Genomic Encyclopedia of Type Strains, Phase IV (KMG-IV): sequencing the most valuable type-strain genomes for metagenomic binning, comparative biology and taxonomic classification.</title>
        <authorList>
            <person name="Goeker M."/>
        </authorList>
    </citation>
    <scope>NUCLEOTIDE SEQUENCE [LARGE SCALE GENOMIC DNA]</scope>
    <source>
        <strain evidence="3 4">DSM 102850</strain>
    </source>
</reference>
<keyword evidence="4" id="KW-1185">Reference proteome</keyword>
<proteinExistence type="predicted"/>
<keyword evidence="3" id="KW-0413">Isomerase</keyword>
<dbReference type="SUPFAM" id="SSF51735">
    <property type="entry name" value="NAD(P)-binding Rossmann-fold domains"/>
    <property type="match status" value="1"/>
</dbReference>
<organism evidence="3 4">
    <name type="scientific">Parvularcula dongshanensis</name>
    <dbReference type="NCBI Taxonomy" id="1173995"/>
    <lineage>
        <taxon>Bacteria</taxon>
        <taxon>Pseudomonadati</taxon>
        <taxon>Pseudomonadota</taxon>
        <taxon>Alphaproteobacteria</taxon>
        <taxon>Parvularculales</taxon>
        <taxon>Parvularculaceae</taxon>
        <taxon>Parvularcula</taxon>
    </lineage>
</organism>
<dbReference type="PANTHER" id="PTHR43574">
    <property type="entry name" value="EPIMERASE-RELATED"/>
    <property type="match status" value="1"/>
</dbReference>
<dbReference type="InterPro" id="IPR001509">
    <property type="entry name" value="Epimerase_deHydtase"/>
</dbReference>
<dbReference type="RefSeq" id="WP_183817033.1">
    <property type="nucleotide sequence ID" value="NZ_JACHOB010000002.1"/>
</dbReference>
<dbReference type="Proteomes" id="UP000563524">
    <property type="component" value="Unassembled WGS sequence"/>
</dbReference>
<gene>
    <name evidence="3" type="ORF">GGQ59_001376</name>
</gene>